<feature type="compositionally biased region" description="Basic and acidic residues" evidence="1">
    <location>
        <begin position="112"/>
        <end position="121"/>
    </location>
</feature>
<evidence type="ECO:0000313" key="2">
    <source>
        <dbReference type="EMBL" id="THX37142.1"/>
    </source>
</evidence>
<dbReference type="Proteomes" id="UP000308953">
    <property type="component" value="Unassembled WGS sequence"/>
</dbReference>
<sequence>MRLTDSKTNSGAWARPRPSASRTPQPRSSNASPAPAASAAPSKPGVSPAPTSAPPVNVWATRAAAQKATPAPAPAIGKKEESAPAAAAGGQEKHVPLNGFNHVEVKQFLSREKGSVYKTDKSGNASGGKPATAGSMANGQSFFNLLNKQVTALQAK</sequence>
<feature type="region of interest" description="Disordered" evidence="1">
    <location>
        <begin position="112"/>
        <end position="137"/>
    </location>
</feature>
<protein>
    <submittedName>
        <fullName evidence="2">Uncharacterized protein</fullName>
    </submittedName>
</protein>
<dbReference type="EMBL" id="QZAV01000141">
    <property type="protein sequence ID" value="THX37142.1"/>
    <property type="molecule type" value="Genomic_DNA"/>
</dbReference>
<name>A0A4S9EQX3_AURPU</name>
<feature type="compositionally biased region" description="Low complexity" evidence="1">
    <location>
        <begin position="24"/>
        <end position="50"/>
    </location>
</feature>
<reference evidence="2 3" key="1">
    <citation type="submission" date="2018-10" db="EMBL/GenBank/DDBJ databases">
        <title>Fifty Aureobasidium pullulans genomes reveal a recombining polyextremotolerant generalist.</title>
        <authorList>
            <person name="Gostincar C."/>
            <person name="Turk M."/>
            <person name="Zajc J."/>
            <person name="Gunde-Cimerman N."/>
        </authorList>
    </citation>
    <scope>NUCLEOTIDE SEQUENCE [LARGE SCALE GENOMIC DNA]</scope>
    <source>
        <strain evidence="2 3">EXF-9785</strain>
    </source>
</reference>
<accession>A0A4S9EQX3</accession>
<feature type="compositionally biased region" description="Low complexity" evidence="1">
    <location>
        <begin position="60"/>
        <end position="70"/>
    </location>
</feature>
<comment type="caution">
    <text evidence="2">The sequence shown here is derived from an EMBL/GenBank/DDBJ whole genome shotgun (WGS) entry which is preliminary data.</text>
</comment>
<proteinExistence type="predicted"/>
<gene>
    <name evidence="2" type="ORF">D6D10_06110</name>
</gene>
<evidence type="ECO:0000256" key="1">
    <source>
        <dbReference type="SAM" id="MobiDB-lite"/>
    </source>
</evidence>
<dbReference type="AlphaFoldDB" id="A0A4S9EQX3"/>
<feature type="region of interest" description="Disordered" evidence="1">
    <location>
        <begin position="1"/>
        <end position="99"/>
    </location>
</feature>
<feature type="compositionally biased region" description="Polar residues" evidence="1">
    <location>
        <begin position="1"/>
        <end position="11"/>
    </location>
</feature>
<organism evidence="2 3">
    <name type="scientific">Aureobasidium pullulans</name>
    <name type="common">Black yeast</name>
    <name type="synonym">Pullularia pullulans</name>
    <dbReference type="NCBI Taxonomy" id="5580"/>
    <lineage>
        <taxon>Eukaryota</taxon>
        <taxon>Fungi</taxon>
        <taxon>Dikarya</taxon>
        <taxon>Ascomycota</taxon>
        <taxon>Pezizomycotina</taxon>
        <taxon>Dothideomycetes</taxon>
        <taxon>Dothideomycetidae</taxon>
        <taxon>Dothideales</taxon>
        <taxon>Saccotheciaceae</taxon>
        <taxon>Aureobasidium</taxon>
    </lineage>
</organism>
<evidence type="ECO:0000313" key="3">
    <source>
        <dbReference type="Proteomes" id="UP000308953"/>
    </source>
</evidence>